<protein>
    <submittedName>
        <fullName evidence="14">HAT family dimerization domain-containing protein</fullName>
    </submittedName>
</protein>
<feature type="compositionally biased region" description="Polar residues" evidence="10">
    <location>
        <begin position="66"/>
        <end position="81"/>
    </location>
</feature>
<dbReference type="PANTHER" id="PTHR46481">
    <property type="entry name" value="ZINC FINGER BED DOMAIN-CONTAINING PROTEIN 4"/>
    <property type="match status" value="1"/>
</dbReference>
<feature type="region of interest" description="Disordered" evidence="10">
    <location>
        <begin position="66"/>
        <end position="101"/>
    </location>
</feature>
<evidence type="ECO:0000256" key="10">
    <source>
        <dbReference type="SAM" id="MobiDB-lite"/>
    </source>
</evidence>
<reference evidence="14 15" key="1">
    <citation type="journal article" date="2014" name="Am. J. Bot.">
        <title>Genome assembly and annotation for red clover (Trifolium pratense; Fabaceae).</title>
        <authorList>
            <person name="Istvanek J."/>
            <person name="Jaros M."/>
            <person name="Krenek A."/>
            <person name="Repkova J."/>
        </authorList>
    </citation>
    <scope>NUCLEOTIDE SEQUENCE [LARGE SCALE GENOMIC DNA]</scope>
    <source>
        <strain evidence="15">cv. Tatra</strain>
        <tissue evidence="14">Young leaves</tissue>
    </source>
</reference>
<dbReference type="PANTHER" id="PTHR46481:SF10">
    <property type="entry name" value="ZINC FINGER BED DOMAIN-CONTAINING PROTEIN 39"/>
    <property type="match status" value="1"/>
</dbReference>
<dbReference type="GO" id="GO:0003677">
    <property type="term" value="F:DNA binding"/>
    <property type="evidence" value="ECO:0007669"/>
    <property type="project" value="UniProtKB-KW"/>
</dbReference>
<dbReference type="SUPFAM" id="SSF53098">
    <property type="entry name" value="Ribonuclease H-like"/>
    <property type="match status" value="1"/>
</dbReference>
<dbReference type="Proteomes" id="UP000236291">
    <property type="component" value="Unassembled WGS sequence"/>
</dbReference>
<evidence type="ECO:0000313" key="14">
    <source>
        <dbReference type="EMBL" id="PNY10680.1"/>
    </source>
</evidence>
<dbReference type="GO" id="GO:0005634">
    <property type="term" value="C:nucleus"/>
    <property type="evidence" value="ECO:0007669"/>
    <property type="project" value="UniProtKB-SubCell"/>
</dbReference>
<keyword evidence="6" id="KW-0805">Transcription regulation</keyword>
<keyword evidence="7" id="KW-0238">DNA-binding</keyword>
<dbReference type="GO" id="GO:0046983">
    <property type="term" value="F:protein dimerization activity"/>
    <property type="evidence" value="ECO:0007669"/>
    <property type="project" value="InterPro"/>
</dbReference>
<dbReference type="AlphaFoldDB" id="A0A2K3P5Y5"/>
<comment type="caution">
    <text evidence="14">The sequence shown here is derived from an EMBL/GenBank/DDBJ whole genome shotgun (WGS) entry which is preliminary data.</text>
</comment>
<dbReference type="InterPro" id="IPR012337">
    <property type="entry name" value="RNaseH-like_sf"/>
</dbReference>
<dbReference type="SUPFAM" id="SSF57667">
    <property type="entry name" value="beta-beta-alpha zinc fingers"/>
    <property type="match status" value="1"/>
</dbReference>
<feature type="compositionally biased region" description="Polar residues" evidence="10">
    <location>
        <begin position="1"/>
        <end position="26"/>
    </location>
</feature>
<feature type="domain" description="BED-type" evidence="11">
    <location>
        <begin position="34"/>
        <end position="74"/>
    </location>
</feature>
<comment type="subcellular location">
    <subcellularLocation>
        <location evidence="1">Nucleus</location>
    </subcellularLocation>
</comment>
<dbReference type="EMBL" id="ASHM01003989">
    <property type="protein sequence ID" value="PNY10680.1"/>
    <property type="molecule type" value="Genomic_DNA"/>
</dbReference>
<keyword evidence="4" id="KW-0863">Zinc-finger</keyword>
<dbReference type="GO" id="GO:0009791">
    <property type="term" value="P:post-embryonic development"/>
    <property type="evidence" value="ECO:0007669"/>
    <property type="project" value="UniProtKB-ARBA"/>
</dbReference>
<keyword evidence="5" id="KW-0862">Zinc</keyword>
<dbReference type="ExpressionAtlas" id="A0A2K3P5Y5">
    <property type="expression patterns" value="baseline"/>
</dbReference>
<evidence type="ECO:0000256" key="4">
    <source>
        <dbReference type="ARBA" id="ARBA00022771"/>
    </source>
</evidence>
<evidence type="ECO:0000256" key="1">
    <source>
        <dbReference type="ARBA" id="ARBA00004123"/>
    </source>
</evidence>
<keyword evidence="9" id="KW-0539">Nucleus</keyword>
<feature type="region of interest" description="Disordered" evidence="10">
    <location>
        <begin position="1"/>
        <end position="32"/>
    </location>
</feature>
<dbReference type="InterPro" id="IPR003656">
    <property type="entry name" value="Znf_BED"/>
</dbReference>
<reference evidence="14 15" key="2">
    <citation type="journal article" date="2017" name="Front. Plant Sci.">
        <title>Gene Classification and Mining of Molecular Markers Useful in Red Clover (Trifolium pratense) Breeding.</title>
        <authorList>
            <person name="Istvanek J."/>
            <person name="Dluhosova J."/>
            <person name="Dluhos P."/>
            <person name="Patkova L."/>
            <person name="Nedelnik J."/>
            <person name="Repkova J."/>
        </authorList>
    </citation>
    <scope>NUCLEOTIDE SEQUENCE [LARGE SCALE GENOMIC DNA]</scope>
    <source>
        <strain evidence="15">cv. Tatra</strain>
        <tissue evidence="14">Young leaves</tissue>
    </source>
</reference>
<evidence type="ECO:0000256" key="9">
    <source>
        <dbReference type="ARBA" id="ARBA00023242"/>
    </source>
</evidence>
<feature type="domain" description="HAT C-terminal dimerisation" evidence="12">
    <location>
        <begin position="553"/>
        <end position="633"/>
    </location>
</feature>
<evidence type="ECO:0000256" key="3">
    <source>
        <dbReference type="ARBA" id="ARBA00022723"/>
    </source>
</evidence>
<keyword evidence="3" id="KW-0479">Metal-binding</keyword>
<sequence>MGDLSETTEVFSSPPTVVQNRTTMRTPKSRKNRSAVWDDFTLDPESEKIAICDHCGKKLKYNGTSSMTSHLKTCKNNPNNESNKRQRSNPSSVNVEGQVSSSPLVPRFDQENLRYLLVKMFIGMELPFNKVENPYFQEFVNGLNPKFNLISRTTLARDTLLLWDVEKAKLKHFLAQHCHRVALTADTWTSIQNLCYMCVTAHFIDNNWTLQSRVLSFCQVTSHSEDVIANTIDNCLTDWGLNRVSTITLDNASSNDLGIKHLKKKLLSCNSLLLKGEYIHLRCCAHVLNLIVKEGLKDVDDSVLRIRGSVKYARASAYRFAKFKTAVERSNTEYKGLVCLDVETRWNSTYLMLDSALKHQKAFEMLEIQDPKYTEELVEKGKGVPTYMDWEEAQAILPFLKIFYDATLRISGSSYVASNMYMLEVFDIGSQINMMCQSDDVFLQGMALKMKKKYDRYWGKIEQLNMLLLISTVLDPRYKLKYVNWSISDNFNSQEAKELKELLETNLYQLFAEYSGVGQGSQSGSQLSLGGKVDRYSYNRFLQSTGSSSAQTDLQKYLEESIESQFSDDFDILKWWKENSSRLPILAKMAKDLFAIPISTVPSESTFSLGGRVIDEHRSCLTPKTVEALICSYSCIKGSRKSSIIDSLIVEDYKELEKLEQEVAAMKVADACSAPVALDED</sequence>
<evidence type="ECO:0000259" key="13">
    <source>
        <dbReference type="Pfam" id="PF14372"/>
    </source>
</evidence>
<accession>A0A2K3P5Y5</accession>
<keyword evidence="8" id="KW-0804">Transcription</keyword>
<evidence type="ECO:0000256" key="6">
    <source>
        <dbReference type="ARBA" id="ARBA00023015"/>
    </source>
</evidence>
<evidence type="ECO:0000259" key="11">
    <source>
        <dbReference type="Pfam" id="PF02892"/>
    </source>
</evidence>
<evidence type="ECO:0000313" key="15">
    <source>
        <dbReference type="Proteomes" id="UP000236291"/>
    </source>
</evidence>
<evidence type="ECO:0000256" key="2">
    <source>
        <dbReference type="ARBA" id="ARBA00011738"/>
    </source>
</evidence>
<name>A0A2K3P5Y5_TRIPR</name>
<dbReference type="InterPro" id="IPR008906">
    <property type="entry name" value="HATC_C_dom"/>
</dbReference>
<proteinExistence type="predicted"/>
<dbReference type="InterPro" id="IPR052035">
    <property type="entry name" value="ZnF_BED_domain_contain"/>
</dbReference>
<dbReference type="Pfam" id="PF14372">
    <property type="entry name" value="hAT-like_RNase-H"/>
    <property type="match status" value="1"/>
</dbReference>
<dbReference type="GO" id="GO:0008270">
    <property type="term" value="F:zinc ion binding"/>
    <property type="evidence" value="ECO:0007669"/>
    <property type="project" value="UniProtKB-KW"/>
</dbReference>
<dbReference type="InterPro" id="IPR036236">
    <property type="entry name" value="Znf_C2H2_sf"/>
</dbReference>
<gene>
    <name evidence="14" type="ORF">L195_g007267</name>
</gene>
<organism evidence="14 15">
    <name type="scientific">Trifolium pratense</name>
    <name type="common">Red clover</name>
    <dbReference type="NCBI Taxonomy" id="57577"/>
    <lineage>
        <taxon>Eukaryota</taxon>
        <taxon>Viridiplantae</taxon>
        <taxon>Streptophyta</taxon>
        <taxon>Embryophyta</taxon>
        <taxon>Tracheophyta</taxon>
        <taxon>Spermatophyta</taxon>
        <taxon>Magnoliopsida</taxon>
        <taxon>eudicotyledons</taxon>
        <taxon>Gunneridae</taxon>
        <taxon>Pentapetalae</taxon>
        <taxon>rosids</taxon>
        <taxon>fabids</taxon>
        <taxon>Fabales</taxon>
        <taxon>Fabaceae</taxon>
        <taxon>Papilionoideae</taxon>
        <taxon>50 kb inversion clade</taxon>
        <taxon>NPAAA clade</taxon>
        <taxon>Hologalegina</taxon>
        <taxon>IRL clade</taxon>
        <taxon>Trifolieae</taxon>
        <taxon>Trifolium</taxon>
    </lineage>
</organism>
<evidence type="ECO:0000259" key="12">
    <source>
        <dbReference type="Pfam" id="PF05699"/>
    </source>
</evidence>
<evidence type="ECO:0000256" key="7">
    <source>
        <dbReference type="ARBA" id="ARBA00023125"/>
    </source>
</evidence>
<feature type="domain" description="hAT-like transposase RNase-H fold" evidence="13">
    <location>
        <begin position="411"/>
        <end position="514"/>
    </location>
</feature>
<dbReference type="Pfam" id="PF05699">
    <property type="entry name" value="Dimer_Tnp_hAT"/>
    <property type="match status" value="1"/>
</dbReference>
<feature type="compositionally biased region" description="Polar residues" evidence="10">
    <location>
        <begin position="88"/>
        <end position="101"/>
    </location>
</feature>
<dbReference type="InterPro" id="IPR025525">
    <property type="entry name" value="hAT-like_transposase_RNase-H"/>
</dbReference>
<comment type="subunit">
    <text evidence="2">Homodimer.</text>
</comment>
<dbReference type="SMART" id="SM00614">
    <property type="entry name" value="ZnF_BED"/>
    <property type="match status" value="1"/>
</dbReference>
<evidence type="ECO:0000256" key="5">
    <source>
        <dbReference type="ARBA" id="ARBA00022833"/>
    </source>
</evidence>
<dbReference type="Pfam" id="PF02892">
    <property type="entry name" value="zf-BED"/>
    <property type="match status" value="1"/>
</dbReference>
<evidence type="ECO:0000256" key="8">
    <source>
        <dbReference type="ARBA" id="ARBA00023163"/>
    </source>
</evidence>